<dbReference type="PANTHER" id="PTHR11875">
    <property type="entry name" value="TESTIS-SPECIFIC Y-ENCODED PROTEIN"/>
    <property type="match status" value="1"/>
</dbReference>
<feature type="region of interest" description="Disordered" evidence="4">
    <location>
        <begin position="314"/>
        <end position="368"/>
    </location>
</feature>
<keyword evidence="6" id="KW-1185">Reference proteome</keyword>
<dbReference type="InterPro" id="IPR002164">
    <property type="entry name" value="NAP_family"/>
</dbReference>
<protein>
    <recommendedName>
        <fullName evidence="7">Nucleosome assembly protein</fullName>
    </recommendedName>
</protein>
<evidence type="ECO:0000313" key="6">
    <source>
        <dbReference type="Proteomes" id="UP001146120"/>
    </source>
</evidence>
<reference evidence="5" key="1">
    <citation type="submission" date="2022-11" db="EMBL/GenBank/DDBJ databases">
        <authorList>
            <person name="Morgan W.R."/>
            <person name="Tartar A."/>
        </authorList>
    </citation>
    <scope>NUCLEOTIDE SEQUENCE</scope>
    <source>
        <strain evidence="5">ARSEF 373</strain>
    </source>
</reference>
<evidence type="ECO:0000256" key="4">
    <source>
        <dbReference type="SAM" id="MobiDB-lite"/>
    </source>
</evidence>
<keyword evidence="3" id="KW-0175">Coiled coil</keyword>
<proteinExistence type="inferred from homology"/>
<evidence type="ECO:0000313" key="5">
    <source>
        <dbReference type="EMBL" id="DAZ94263.1"/>
    </source>
</evidence>
<organism evidence="5 6">
    <name type="scientific">Lagenidium giganteum</name>
    <dbReference type="NCBI Taxonomy" id="4803"/>
    <lineage>
        <taxon>Eukaryota</taxon>
        <taxon>Sar</taxon>
        <taxon>Stramenopiles</taxon>
        <taxon>Oomycota</taxon>
        <taxon>Peronosporomycetes</taxon>
        <taxon>Pythiales</taxon>
        <taxon>Pythiaceae</taxon>
    </lineage>
</organism>
<sequence length="368" mass="41804">MADQQPAHIVEDETVVEVDAADGRGFQPVDDVAAKMGAMGLDHDEDDEEDDLANLPRKVQLRIEALRKLQESQAELEEQFEKERRLLELKYEKLYQPMYRERAEIVAGSKEVDAVLSGEGLQQEEASAEEDDVKGIPGFWLRALMNHSLLEELIHERDLPAFEYLVDIRSSSHEDDNGFKLEFEFAPNPFFENTVLTKEYDVAEASDAGDAVLRNITGTEIQWKAGQNLCEVTKKVKQRAKGSKETRVIQRTEPCESFFQIFTPVEMPSEEEEDEDSRMLMRQLTRDFQIGFTIHESIVPQAVLWFTGEAVEADSDYDPEEDEDFEEDEESDSDEEEGAPRRGKNKKFAALGEAGAASTEKPPECKNQ</sequence>
<feature type="coiled-coil region" evidence="3">
    <location>
        <begin position="59"/>
        <end position="89"/>
    </location>
</feature>
<evidence type="ECO:0000256" key="2">
    <source>
        <dbReference type="RuleBase" id="RU003876"/>
    </source>
</evidence>
<dbReference type="EMBL" id="DAKRPA010000259">
    <property type="protein sequence ID" value="DAZ94263.1"/>
    <property type="molecule type" value="Genomic_DNA"/>
</dbReference>
<evidence type="ECO:0000256" key="1">
    <source>
        <dbReference type="ARBA" id="ARBA00009947"/>
    </source>
</evidence>
<dbReference type="InterPro" id="IPR037231">
    <property type="entry name" value="NAP-like_sf"/>
</dbReference>
<dbReference type="GO" id="GO:0006334">
    <property type="term" value="P:nucleosome assembly"/>
    <property type="evidence" value="ECO:0007669"/>
    <property type="project" value="InterPro"/>
</dbReference>
<dbReference type="GO" id="GO:0005634">
    <property type="term" value="C:nucleus"/>
    <property type="evidence" value="ECO:0007669"/>
    <property type="project" value="InterPro"/>
</dbReference>
<dbReference type="Proteomes" id="UP001146120">
    <property type="component" value="Unassembled WGS sequence"/>
</dbReference>
<evidence type="ECO:0008006" key="7">
    <source>
        <dbReference type="Google" id="ProtNLM"/>
    </source>
</evidence>
<dbReference type="AlphaFoldDB" id="A0AAV2YKA3"/>
<gene>
    <name evidence="5" type="ORF">N0F65_011895</name>
</gene>
<dbReference type="SUPFAM" id="SSF143113">
    <property type="entry name" value="NAP-like"/>
    <property type="match status" value="1"/>
</dbReference>
<feature type="compositionally biased region" description="Acidic residues" evidence="4">
    <location>
        <begin position="314"/>
        <end position="337"/>
    </location>
</feature>
<dbReference type="Gene3D" id="1.20.5.1500">
    <property type="match status" value="1"/>
</dbReference>
<comment type="similarity">
    <text evidence="1 2">Belongs to the nucleosome assembly protein (NAP) family.</text>
</comment>
<reference evidence="5" key="2">
    <citation type="journal article" date="2023" name="Microbiol Resour">
        <title>Decontamination and Annotation of the Draft Genome Sequence of the Oomycete Lagenidium giganteum ARSEF 373.</title>
        <authorList>
            <person name="Morgan W.R."/>
            <person name="Tartar A."/>
        </authorList>
    </citation>
    <scope>NUCLEOTIDE SEQUENCE</scope>
    <source>
        <strain evidence="5">ARSEF 373</strain>
    </source>
</reference>
<dbReference type="Gene3D" id="3.30.1120.90">
    <property type="entry name" value="Nucleosome assembly protein"/>
    <property type="match status" value="1"/>
</dbReference>
<name>A0AAV2YKA3_9STRA</name>
<dbReference type="Pfam" id="PF00956">
    <property type="entry name" value="NAP"/>
    <property type="match status" value="1"/>
</dbReference>
<dbReference type="FunFam" id="1.20.5.1500:FF:000001">
    <property type="entry name" value="Nucleosome assembly protein 1-like 1"/>
    <property type="match status" value="1"/>
</dbReference>
<evidence type="ECO:0000256" key="3">
    <source>
        <dbReference type="SAM" id="Coils"/>
    </source>
</evidence>
<comment type="caution">
    <text evidence="5">The sequence shown here is derived from an EMBL/GenBank/DDBJ whole genome shotgun (WGS) entry which is preliminary data.</text>
</comment>
<accession>A0AAV2YKA3</accession>